<keyword evidence="6" id="KW-0175">Coiled coil</keyword>
<proteinExistence type="inferred from homology"/>
<keyword evidence="3 8" id="KW-1133">Transmembrane helix</keyword>
<accession>A0AAN6REA2</accession>
<comment type="subcellular location">
    <subcellularLocation>
        <location evidence="1">Membrane</location>
        <topology evidence="1">Multi-pass membrane protein</topology>
    </subcellularLocation>
</comment>
<dbReference type="PANTHER" id="PTHR33048:SF47">
    <property type="entry name" value="INTEGRAL MEMBRANE PROTEIN-RELATED"/>
    <property type="match status" value="1"/>
</dbReference>
<dbReference type="GO" id="GO:0016020">
    <property type="term" value="C:membrane"/>
    <property type="evidence" value="ECO:0007669"/>
    <property type="project" value="UniProtKB-SubCell"/>
</dbReference>
<evidence type="ECO:0000256" key="2">
    <source>
        <dbReference type="ARBA" id="ARBA00022692"/>
    </source>
</evidence>
<feature type="transmembrane region" description="Helical" evidence="8">
    <location>
        <begin position="6"/>
        <end position="24"/>
    </location>
</feature>
<dbReference type="InterPro" id="IPR049326">
    <property type="entry name" value="Rhodopsin_dom_fungi"/>
</dbReference>
<sequence>MSVRITGWISAIVPVVMVTMRFSSRYLGGSKFWWDDWLQLFAVVLIVPGSAVLILNSYSGLGYHIWDVTYEMVVDVGLYTYIATLLWAFNLLLLKFSILTLYLRIFPNQWLRRFIAAFSIFSILYTFPLIFLTAFQCMPIYAFWDLEAQKTAKCIDWTAVLRATVIFEVIAEVVLFVLPIPVVIKLQMPRGKKVFKDVTIDLSSDASSNPYKPALGLRTHKTDASNRVIAMTANVNLFIYLQEWDWSRIKREDEDGDDLEWLTGESVNTNDEAHDGNESDDGVRNTSDNYTSDRLEPSRLSKRKARRMARAQAYKAERQVGRPRTREQLAGLELNYEKTSEQINLETQRVVDHLNAGTEAIKELDNIRKEEKNQLMIETQRKYLELDKMYDFHLYRLVSSSSSSPSVPIIYVQALVVGKTERPNEFGFLIGQRTFQQHAGGPHMSGRNIHKAAIFYVKEHTNLDVEVKDGRDPSECVFRTVINVMESDTTHQERYIVTVFVECHRRDKRDDSLPEKLTRNNWSYRSWHSICNLAPKFEPLDTLVEQVGKDNRYREPEFWFIGLRWKHLVVISHYEAQMWLRGIMSWDKVDGAQLEILDAWACRVRIWLLEL</sequence>
<gene>
    <name evidence="10" type="ORF">GRF29_216g1215375</name>
</gene>
<comment type="similarity">
    <text evidence="5">Belongs to the SAT4 family.</text>
</comment>
<evidence type="ECO:0000259" key="9">
    <source>
        <dbReference type="Pfam" id="PF20684"/>
    </source>
</evidence>
<evidence type="ECO:0000256" key="7">
    <source>
        <dbReference type="SAM" id="MobiDB-lite"/>
    </source>
</evidence>
<keyword evidence="11" id="KW-1185">Reference proteome</keyword>
<dbReference type="InterPro" id="IPR052337">
    <property type="entry name" value="SAT4-like"/>
</dbReference>
<dbReference type="PANTHER" id="PTHR33048">
    <property type="entry name" value="PTH11-LIKE INTEGRAL MEMBRANE PROTEIN (AFU_ORTHOLOGUE AFUA_5G11245)"/>
    <property type="match status" value="1"/>
</dbReference>
<dbReference type="AlphaFoldDB" id="A0AAN6REA2"/>
<dbReference type="Proteomes" id="UP001280581">
    <property type="component" value="Unassembled WGS sequence"/>
</dbReference>
<reference evidence="10 11" key="1">
    <citation type="submission" date="2021-02" db="EMBL/GenBank/DDBJ databases">
        <title>Genome assembly of Pseudopithomyces chartarum.</title>
        <authorList>
            <person name="Jauregui R."/>
            <person name="Singh J."/>
            <person name="Voisey C."/>
        </authorList>
    </citation>
    <scope>NUCLEOTIDE SEQUENCE [LARGE SCALE GENOMIC DNA]</scope>
    <source>
        <strain evidence="10 11">AGR01</strain>
    </source>
</reference>
<evidence type="ECO:0000256" key="1">
    <source>
        <dbReference type="ARBA" id="ARBA00004141"/>
    </source>
</evidence>
<feature type="domain" description="Rhodopsin" evidence="9">
    <location>
        <begin position="20"/>
        <end position="194"/>
    </location>
</feature>
<comment type="caution">
    <text evidence="10">The sequence shown here is derived from an EMBL/GenBank/DDBJ whole genome shotgun (WGS) entry which is preliminary data.</text>
</comment>
<feature type="compositionally biased region" description="Basic and acidic residues" evidence="7">
    <location>
        <begin position="271"/>
        <end position="283"/>
    </location>
</feature>
<evidence type="ECO:0000256" key="4">
    <source>
        <dbReference type="ARBA" id="ARBA00023136"/>
    </source>
</evidence>
<dbReference type="Pfam" id="PF20684">
    <property type="entry name" value="Fung_rhodopsin"/>
    <property type="match status" value="1"/>
</dbReference>
<keyword evidence="2 8" id="KW-0812">Transmembrane</keyword>
<feature type="coiled-coil region" evidence="6">
    <location>
        <begin position="329"/>
        <end position="381"/>
    </location>
</feature>
<dbReference type="EMBL" id="WVTA01000018">
    <property type="protein sequence ID" value="KAK3197760.1"/>
    <property type="molecule type" value="Genomic_DNA"/>
</dbReference>
<evidence type="ECO:0000313" key="10">
    <source>
        <dbReference type="EMBL" id="KAK3197760.1"/>
    </source>
</evidence>
<evidence type="ECO:0000256" key="8">
    <source>
        <dbReference type="SAM" id="Phobius"/>
    </source>
</evidence>
<evidence type="ECO:0000256" key="5">
    <source>
        <dbReference type="ARBA" id="ARBA00038359"/>
    </source>
</evidence>
<name>A0AAN6REA2_9PLEO</name>
<evidence type="ECO:0000313" key="11">
    <source>
        <dbReference type="Proteomes" id="UP001280581"/>
    </source>
</evidence>
<feature type="region of interest" description="Disordered" evidence="7">
    <location>
        <begin position="260"/>
        <end position="306"/>
    </location>
</feature>
<feature type="transmembrane region" description="Helical" evidence="8">
    <location>
        <begin position="115"/>
        <end position="144"/>
    </location>
</feature>
<feature type="transmembrane region" description="Helical" evidence="8">
    <location>
        <begin position="36"/>
        <end position="58"/>
    </location>
</feature>
<protein>
    <recommendedName>
        <fullName evidence="9">Rhodopsin domain-containing protein</fullName>
    </recommendedName>
</protein>
<evidence type="ECO:0000256" key="3">
    <source>
        <dbReference type="ARBA" id="ARBA00022989"/>
    </source>
</evidence>
<evidence type="ECO:0000256" key="6">
    <source>
        <dbReference type="SAM" id="Coils"/>
    </source>
</evidence>
<keyword evidence="4 8" id="KW-0472">Membrane</keyword>
<organism evidence="10 11">
    <name type="scientific">Pseudopithomyces chartarum</name>
    <dbReference type="NCBI Taxonomy" id="1892770"/>
    <lineage>
        <taxon>Eukaryota</taxon>
        <taxon>Fungi</taxon>
        <taxon>Dikarya</taxon>
        <taxon>Ascomycota</taxon>
        <taxon>Pezizomycotina</taxon>
        <taxon>Dothideomycetes</taxon>
        <taxon>Pleosporomycetidae</taxon>
        <taxon>Pleosporales</taxon>
        <taxon>Massarineae</taxon>
        <taxon>Didymosphaeriaceae</taxon>
        <taxon>Pseudopithomyces</taxon>
    </lineage>
</organism>
<feature type="transmembrane region" description="Helical" evidence="8">
    <location>
        <begin position="78"/>
        <end position="103"/>
    </location>
</feature>